<feature type="transmembrane region" description="Helical" evidence="10">
    <location>
        <begin position="12"/>
        <end position="35"/>
    </location>
</feature>
<dbReference type="EMBL" id="CAXKWB010000054">
    <property type="protein sequence ID" value="CAL4058828.1"/>
    <property type="molecule type" value="Genomic_DNA"/>
</dbReference>
<dbReference type="GO" id="GO:0006493">
    <property type="term" value="P:protein O-linked glycosylation"/>
    <property type="evidence" value="ECO:0007669"/>
    <property type="project" value="TreeGrafter"/>
</dbReference>
<evidence type="ECO:0000256" key="3">
    <source>
        <dbReference type="ARBA" id="ARBA00022676"/>
    </source>
</evidence>
<proteinExistence type="inferred from homology"/>
<evidence type="ECO:0000313" key="11">
    <source>
        <dbReference type="EMBL" id="CAL4058828.1"/>
    </source>
</evidence>
<dbReference type="Pfam" id="PF01762">
    <property type="entry name" value="Galactosyl_T"/>
    <property type="match status" value="2"/>
</dbReference>
<organism evidence="11 12">
    <name type="scientific">Meganyctiphanes norvegica</name>
    <name type="common">Northern krill</name>
    <name type="synonym">Thysanopoda norvegica</name>
    <dbReference type="NCBI Taxonomy" id="48144"/>
    <lineage>
        <taxon>Eukaryota</taxon>
        <taxon>Metazoa</taxon>
        <taxon>Ecdysozoa</taxon>
        <taxon>Arthropoda</taxon>
        <taxon>Crustacea</taxon>
        <taxon>Multicrustacea</taxon>
        <taxon>Malacostraca</taxon>
        <taxon>Eumalacostraca</taxon>
        <taxon>Eucarida</taxon>
        <taxon>Euphausiacea</taxon>
        <taxon>Euphausiidae</taxon>
        <taxon>Meganyctiphanes</taxon>
    </lineage>
</organism>
<keyword evidence="3 10" id="KW-0328">Glycosyltransferase</keyword>
<dbReference type="AlphaFoldDB" id="A0AAV2PHA1"/>
<keyword evidence="6 10" id="KW-0735">Signal-anchor</keyword>
<dbReference type="Proteomes" id="UP001497623">
    <property type="component" value="Unassembled WGS sequence"/>
</dbReference>
<keyword evidence="9 10" id="KW-0472">Membrane</keyword>
<evidence type="ECO:0000256" key="6">
    <source>
        <dbReference type="ARBA" id="ARBA00022968"/>
    </source>
</evidence>
<name>A0AAV2PHA1_MEGNR</name>
<evidence type="ECO:0000256" key="10">
    <source>
        <dbReference type="RuleBase" id="RU363063"/>
    </source>
</evidence>
<keyword evidence="4" id="KW-0808">Transferase</keyword>
<keyword evidence="12" id="KW-1185">Reference proteome</keyword>
<evidence type="ECO:0000256" key="1">
    <source>
        <dbReference type="ARBA" id="ARBA00004323"/>
    </source>
</evidence>
<accession>A0AAV2PHA1</accession>
<keyword evidence="5 10" id="KW-0812">Transmembrane</keyword>
<evidence type="ECO:0000256" key="4">
    <source>
        <dbReference type="ARBA" id="ARBA00022679"/>
    </source>
</evidence>
<dbReference type="EC" id="2.4.1.-" evidence="10"/>
<evidence type="ECO:0000256" key="2">
    <source>
        <dbReference type="ARBA" id="ARBA00008661"/>
    </source>
</evidence>
<comment type="caution">
    <text evidence="11">The sequence shown here is derived from an EMBL/GenBank/DDBJ whole genome shotgun (WGS) entry which is preliminary data.</text>
</comment>
<keyword evidence="7 10" id="KW-1133">Transmembrane helix</keyword>
<sequence length="403" mass="46155">MRLQRRGTPTQAYIKYIKFLVAPSLLFTLLLFYFLPNHKSIDKTNHHLFNVSAFLDSSTAPILEPALIKKQCRTGGVEVLVGIPSAPGNLKARNAVRDSWAKHLPPKWTIFFVLGATRNTEIQNAIIEESTQYGDVYQATHFQDSYQNLTLKTLLMLQWSHQHCQKAQHILKIDDDVFLNAPKFGEYLECLTKAQKNLYGRYKVKTFIEDDKTVIEGIKKGKIDAKCAKWKPYEHIYSFIDSKTHKYESYAFGGYLYSNVPPDRDPNSKWSLSEELYSGATLPPFLSGTAYFLSSNLLPNLLYEARHTPILPLEDVYLTGVLGSSRLNLRLSHVDGWSRFRPWWDDACLYTNLMTAHGLNPKKLVDITNAVIQLTPEYCDTMYYTILSNLNDVFSYISPNVRS</sequence>
<comment type="similarity">
    <text evidence="2 10">Belongs to the glycosyltransferase 31 family.</text>
</comment>
<protein>
    <recommendedName>
        <fullName evidence="10">Hexosyltransferase</fullName>
        <ecNumber evidence="10">2.4.1.-</ecNumber>
    </recommendedName>
</protein>
<reference evidence="11 12" key="1">
    <citation type="submission" date="2024-05" db="EMBL/GenBank/DDBJ databases">
        <authorList>
            <person name="Wallberg A."/>
        </authorList>
    </citation>
    <scope>NUCLEOTIDE SEQUENCE [LARGE SCALE GENOMIC DNA]</scope>
</reference>
<dbReference type="PANTHER" id="PTHR11214:SF378">
    <property type="entry name" value="BETA-1,3-GALACTOSYLTRANSFERASE 4"/>
    <property type="match status" value="1"/>
</dbReference>
<dbReference type="Gene3D" id="3.90.550.50">
    <property type="match status" value="1"/>
</dbReference>
<gene>
    <name evidence="11" type="ORF">MNOR_LOCUS272</name>
</gene>
<keyword evidence="8 10" id="KW-0333">Golgi apparatus</keyword>
<evidence type="ECO:0000256" key="7">
    <source>
        <dbReference type="ARBA" id="ARBA00022989"/>
    </source>
</evidence>
<evidence type="ECO:0000256" key="9">
    <source>
        <dbReference type="ARBA" id="ARBA00023136"/>
    </source>
</evidence>
<dbReference type="PANTHER" id="PTHR11214">
    <property type="entry name" value="BETA-1,3-N-ACETYLGLUCOSAMINYLTRANSFERASE"/>
    <property type="match status" value="1"/>
</dbReference>
<comment type="subcellular location">
    <subcellularLocation>
        <location evidence="1 10">Golgi apparatus membrane</location>
        <topology evidence="1 10">Single-pass type II membrane protein</topology>
    </subcellularLocation>
</comment>
<dbReference type="GO" id="GO:0016758">
    <property type="term" value="F:hexosyltransferase activity"/>
    <property type="evidence" value="ECO:0007669"/>
    <property type="project" value="InterPro"/>
</dbReference>
<dbReference type="InterPro" id="IPR002659">
    <property type="entry name" value="Glyco_trans_31"/>
</dbReference>
<evidence type="ECO:0000256" key="8">
    <source>
        <dbReference type="ARBA" id="ARBA00023034"/>
    </source>
</evidence>
<evidence type="ECO:0000256" key="5">
    <source>
        <dbReference type="ARBA" id="ARBA00022692"/>
    </source>
</evidence>
<evidence type="ECO:0000313" key="12">
    <source>
        <dbReference type="Proteomes" id="UP001497623"/>
    </source>
</evidence>
<dbReference type="GO" id="GO:0000139">
    <property type="term" value="C:Golgi membrane"/>
    <property type="evidence" value="ECO:0007669"/>
    <property type="project" value="UniProtKB-SubCell"/>
</dbReference>